<name>A0ACC0JIF4_CHOFU</name>
<sequence>MREVWPASAHVCHTCCKKHSSFRPLYSSEHRAAMGPPAPSSDRKPNQKCNSSRARRDRYYTRGGGGGGARGAGGAGRGERRAGSLRRAPRRRSHVSPRARAMVARTDESMFGCYGDSYSYRLWSLANVWGACRCEEPHWDLSPLTSAEAVKSPCSTS</sequence>
<gene>
    <name evidence="1" type="ORF">MSG28_002593</name>
</gene>
<organism evidence="1 2">
    <name type="scientific">Choristoneura fumiferana</name>
    <name type="common">Spruce budworm moth</name>
    <name type="synonym">Archips fumiferana</name>
    <dbReference type="NCBI Taxonomy" id="7141"/>
    <lineage>
        <taxon>Eukaryota</taxon>
        <taxon>Metazoa</taxon>
        <taxon>Ecdysozoa</taxon>
        <taxon>Arthropoda</taxon>
        <taxon>Hexapoda</taxon>
        <taxon>Insecta</taxon>
        <taxon>Pterygota</taxon>
        <taxon>Neoptera</taxon>
        <taxon>Endopterygota</taxon>
        <taxon>Lepidoptera</taxon>
        <taxon>Glossata</taxon>
        <taxon>Ditrysia</taxon>
        <taxon>Tortricoidea</taxon>
        <taxon>Tortricidae</taxon>
        <taxon>Tortricinae</taxon>
        <taxon>Choristoneura</taxon>
    </lineage>
</organism>
<keyword evidence="2" id="KW-1185">Reference proteome</keyword>
<comment type="caution">
    <text evidence="1">The sequence shown here is derived from an EMBL/GenBank/DDBJ whole genome shotgun (WGS) entry which is preliminary data.</text>
</comment>
<evidence type="ECO:0000313" key="1">
    <source>
        <dbReference type="EMBL" id="KAI8423920.1"/>
    </source>
</evidence>
<dbReference type="EMBL" id="CM046104">
    <property type="protein sequence ID" value="KAI8423920.1"/>
    <property type="molecule type" value="Genomic_DNA"/>
</dbReference>
<evidence type="ECO:0000313" key="2">
    <source>
        <dbReference type="Proteomes" id="UP001064048"/>
    </source>
</evidence>
<protein>
    <submittedName>
        <fullName evidence="1">Uncharacterized protein</fullName>
    </submittedName>
</protein>
<reference evidence="1 2" key="1">
    <citation type="journal article" date="2022" name="Genome Biol. Evol.">
        <title>The Spruce Budworm Genome: Reconstructing the Evolutionary History of Antifreeze Proteins.</title>
        <authorList>
            <person name="Beliveau C."/>
            <person name="Gagne P."/>
            <person name="Picq S."/>
            <person name="Vernygora O."/>
            <person name="Keeling C.I."/>
            <person name="Pinkney K."/>
            <person name="Doucet D."/>
            <person name="Wen F."/>
            <person name="Johnston J.S."/>
            <person name="Maaroufi H."/>
            <person name="Boyle B."/>
            <person name="Laroche J."/>
            <person name="Dewar K."/>
            <person name="Juretic N."/>
            <person name="Blackburn G."/>
            <person name="Nisole A."/>
            <person name="Brunet B."/>
            <person name="Brandao M."/>
            <person name="Lumley L."/>
            <person name="Duan J."/>
            <person name="Quan G."/>
            <person name="Lucarotti C.J."/>
            <person name="Roe A.D."/>
            <person name="Sperling F.A.H."/>
            <person name="Levesque R.C."/>
            <person name="Cusson M."/>
        </authorList>
    </citation>
    <scope>NUCLEOTIDE SEQUENCE [LARGE SCALE GENOMIC DNA]</scope>
    <source>
        <strain evidence="1">Glfc:IPQL:Cfum</strain>
    </source>
</reference>
<proteinExistence type="predicted"/>
<dbReference type="Proteomes" id="UP001064048">
    <property type="component" value="Chromosome 4"/>
</dbReference>
<accession>A0ACC0JIF4</accession>